<dbReference type="PANTHER" id="PTHR33375:SF1">
    <property type="entry name" value="CHROMOSOME-PARTITIONING PROTEIN PARB-RELATED"/>
    <property type="match status" value="1"/>
</dbReference>
<dbReference type="SMART" id="SM00470">
    <property type="entry name" value="ParB"/>
    <property type="match status" value="1"/>
</dbReference>
<gene>
    <name evidence="3" type="ORF">SCD92_14155</name>
</gene>
<evidence type="ECO:0000313" key="4">
    <source>
        <dbReference type="Proteomes" id="UP001273505"/>
    </source>
</evidence>
<organism evidence="3 4">
    <name type="scientific">Gilvimarinus gilvus</name>
    <dbReference type="NCBI Taxonomy" id="3058038"/>
    <lineage>
        <taxon>Bacteria</taxon>
        <taxon>Pseudomonadati</taxon>
        <taxon>Pseudomonadota</taxon>
        <taxon>Gammaproteobacteria</taxon>
        <taxon>Cellvibrionales</taxon>
        <taxon>Cellvibrionaceae</taxon>
        <taxon>Gilvimarinus</taxon>
    </lineage>
</organism>
<dbReference type="PANTHER" id="PTHR33375">
    <property type="entry name" value="CHROMOSOME-PARTITIONING PROTEIN PARB-RELATED"/>
    <property type="match status" value="1"/>
</dbReference>
<dbReference type="EMBL" id="JAXAFO010000025">
    <property type="protein sequence ID" value="MDX6850511.1"/>
    <property type="molecule type" value="Genomic_DNA"/>
</dbReference>
<proteinExistence type="predicted"/>
<evidence type="ECO:0000313" key="3">
    <source>
        <dbReference type="EMBL" id="MDX6850511.1"/>
    </source>
</evidence>
<dbReference type="NCBIfam" id="TIGR03764">
    <property type="entry name" value="ICE_PFGI_1_parB"/>
    <property type="match status" value="1"/>
</dbReference>
<dbReference type="InterPro" id="IPR036086">
    <property type="entry name" value="ParB/Sulfiredoxin_sf"/>
</dbReference>
<dbReference type="InterPro" id="IPR022304">
    <property type="entry name" value="ICE_PFGI_1_ParB"/>
</dbReference>
<evidence type="ECO:0000256" key="1">
    <source>
        <dbReference type="SAM" id="MobiDB-lite"/>
    </source>
</evidence>
<sequence>MASKNKPVDLSERLTRQSRTVEAIRKDPAIPTEITVTLDELVPSEFNPRQSVNPKFDDIKASIKARGLDHRFNVTRKSVDDPYQIADGGNTRLQALQELWEETGDEKFFRHQVTFKPWVDDEESLAGHLVENDLRGDMKLIERALAAKRWIGLIEEKEGKISMRKAADRMKAKGWGIDSGNLSVLMYAVDSLVEHLPDLLWAGAGVSIVKKIRSYEKAFKAYWDSLIENGEEPKEDWDSLWQNTLNEFDDVAFDFDGFFQLMSIKFSDAVDEPFSAVSSEIFNIMKGGKPSGVKSPQPNHPNAQPEPSTQPATAAPEASNSTPSQRPIQEPSSAPGALTQQVATPNEAQAPAVTAARTPPGTTQDDTPAESDQLSNAGQAGNFQPKTLDDLLQESYLASCMVAEVHDIDHLLMPTYGEYDTAPGIGWHIAADLFGGFETMLSELRPIQKLWAYGLMIPFIGIAHDCAEKGQNDVVEAINAMLPFPFMRLFEIVGVQQAYIHTNMLRTLPDYEGASAQHKKSQQGLLAFDKTLAAIRQHCADDYTSLFLESK</sequence>
<accession>A0ABU4S297</accession>
<reference evidence="3 4" key="1">
    <citation type="submission" date="2023-11" db="EMBL/GenBank/DDBJ databases">
        <title>Gilvimarinus fulvus sp. nov., isolated from the surface of Kelp.</title>
        <authorList>
            <person name="Sun Y.Y."/>
            <person name="Gong Y."/>
            <person name="Du Z.J."/>
        </authorList>
    </citation>
    <scope>NUCLEOTIDE SEQUENCE [LARGE SCALE GENOMIC DNA]</scope>
    <source>
        <strain evidence="3 4">SDUM040013</strain>
    </source>
</reference>
<dbReference type="Proteomes" id="UP001273505">
    <property type="component" value="Unassembled WGS sequence"/>
</dbReference>
<feature type="region of interest" description="Disordered" evidence="1">
    <location>
        <begin position="288"/>
        <end position="382"/>
    </location>
</feature>
<feature type="compositionally biased region" description="Polar residues" evidence="1">
    <location>
        <begin position="360"/>
        <end position="382"/>
    </location>
</feature>
<name>A0ABU4S297_9GAMM</name>
<dbReference type="InterPro" id="IPR003115">
    <property type="entry name" value="ParB_N"/>
</dbReference>
<comment type="caution">
    <text evidence="3">The sequence shown here is derived from an EMBL/GenBank/DDBJ whole genome shotgun (WGS) entry which is preliminary data.</text>
</comment>
<keyword evidence="4" id="KW-1185">Reference proteome</keyword>
<protein>
    <submittedName>
        <fullName evidence="3">ParB N-terminal domain-containing protein</fullName>
    </submittedName>
</protein>
<evidence type="ECO:0000259" key="2">
    <source>
        <dbReference type="SMART" id="SM00470"/>
    </source>
</evidence>
<dbReference type="RefSeq" id="WP_302722263.1">
    <property type="nucleotide sequence ID" value="NZ_JAULRU010000514.1"/>
</dbReference>
<dbReference type="InterPro" id="IPR050336">
    <property type="entry name" value="Chromosome_partition/occlusion"/>
</dbReference>
<feature type="compositionally biased region" description="Polar residues" evidence="1">
    <location>
        <begin position="294"/>
        <end position="347"/>
    </location>
</feature>
<dbReference type="SUPFAM" id="SSF110849">
    <property type="entry name" value="ParB/Sulfiredoxin"/>
    <property type="match status" value="1"/>
</dbReference>
<feature type="domain" description="ParB-like N-terminal" evidence="2">
    <location>
        <begin position="34"/>
        <end position="133"/>
    </location>
</feature>